<protein>
    <recommendedName>
        <fullName evidence="1">Zinc-ribbon domain-containing protein</fullName>
    </recommendedName>
</protein>
<dbReference type="AlphaFoldDB" id="X1K2P2"/>
<evidence type="ECO:0000313" key="2">
    <source>
        <dbReference type="EMBL" id="GAH76348.1"/>
    </source>
</evidence>
<sequence>NVADIEADSSTFTAFTSIQPIQEEKPKSKSSDLLVCEQCGTILSSNYAFCNKCGNKL</sequence>
<dbReference type="EMBL" id="BARU01044065">
    <property type="protein sequence ID" value="GAH76348.1"/>
    <property type="molecule type" value="Genomic_DNA"/>
</dbReference>
<evidence type="ECO:0000259" key="1">
    <source>
        <dbReference type="Pfam" id="PF13240"/>
    </source>
</evidence>
<comment type="caution">
    <text evidence="2">The sequence shown here is derived from an EMBL/GenBank/DDBJ whole genome shotgun (WGS) entry which is preliminary data.</text>
</comment>
<feature type="domain" description="Zinc-ribbon" evidence="1">
    <location>
        <begin position="36"/>
        <end position="57"/>
    </location>
</feature>
<accession>X1K2P2</accession>
<gene>
    <name evidence="2" type="ORF">S03H2_67338</name>
</gene>
<dbReference type="InterPro" id="IPR026870">
    <property type="entry name" value="Zinc_ribbon_dom"/>
</dbReference>
<reference evidence="2" key="1">
    <citation type="journal article" date="2014" name="Front. Microbiol.">
        <title>High frequency of phylogenetically diverse reductive dehalogenase-homologous genes in deep subseafloor sedimentary metagenomes.</title>
        <authorList>
            <person name="Kawai M."/>
            <person name="Futagami T."/>
            <person name="Toyoda A."/>
            <person name="Takaki Y."/>
            <person name="Nishi S."/>
            <person name="Hori S."/>
            <person name="Arai W."/>
            <person name="Tsubouchi T."/>
            <person name="Morono Y."/>
            <person name="Uchiyama I."/>
            <person name="Ito T."/>
            <person name="Fujiyama A."/>
            <person name="Inagaki F."/>
            <person name="Takami H."/>
        </authorList>
    </citation>
    <scope>NUCLEOTIDE SEQUENCE</scope>
    <source>
        <strain evidence="2">Expedition CK06-06</strain>
    </source>
</reference>
<proteinExistence type="predicted"/>
<organism evidence="2">
    <name type="scientific">marine sediment metagenome</name>
    <dbReference type="NCBI Taxonomy" id="412755"/>
    <lineage>
        <taxon>unclassified sequences</taxon>
        <taxon>metagenomes</taxon>
        <taxon>ecological metagenomes</taxon>
    </lineage>
</organism>
<dbReference type="Pfam" id="PF13240">
    <property type="entry name" value="Zn_Ribbon_1"/>
    <property type="match status" value="1"/>
</dbReference>
<name>X1K2P2_9ZZZZ</name>
<feature type="non-terminal residue" evidence="2">
    <location>
        <position position="1"/>
    </location>
</feature>